<gene>
    <name evidence="2" type="ORF">VXJ25_00020</name>
</gene>
<accession>A0ABU7R7F9</accession>
<dbReference type="InterPro" id="IPR007139">
    <property type="entry name" value="DUF349"/>
</dbReference>
<keyword evidence="1" id="KW-0175">Coiled coil</keyword>
<evidence type="ECO:0000313" key="3">
    <source>
        <dbReference type="Proteomes" id="UP001332931"/>
    </source>
</evidence>
<evidence type="ECO:0000256" key="1">
    <source>
        <dbReference type="SAM" id="Coils"/>
    </source>
</evidence>
<keyword evidence="3" id="KW-1185">Reference proteome</keyword>
<comment type="caution">
    <text evidence="2">The sequence shown here is derived from an EMBL/GenBank/DDBJ whole genome shotgun (WGS) entry which is preliminary data.</text>
</comment>
<name>A0ABU7R7F9_9ACTN</name>
<dbReference type="Proteomes" id="UP001332931">
    <property type="component" value="Unassembled WGS sequence"/>
</dbReference>
<dbReference type="Pfam" id="PF03993">
    <property type="entry name" value="DUF349"/>
    <property type="match status" value="3"/>
</dbReference>
<dbReference type="RefSeq" id="WP_330957151.1">
    <property type="nucleotide sequence ID" value="NZ_JAZGJQ010000001.1"/>
</dbReference>
<dbReference type="EMBL" id="JAZGJQ010000001">
    <property type="protein sequence ID" value="MEE6146384.1"/>
    <property type="molecule type" value="Genomic_DNA"/>
</dbReference>
<reference evidence="2 3" key="1">
    <citation type="submission" date="2024-01" db="EMBL/GenBank/DDBJ databases">
        <title>Description of Olsenella sp. nov., isolated from pig feces.</title>
        <authorList>
            <person name="Chang Y.-H."/>
        </authorList>
    </citation>
    <scope>NUCLEOTIDE SEQUENCE [LARGE SCALE GENOMIC DNA]</scope>
    <source>
        <strain evidence="2 3">YH-ols2223</strain>
    </source>
</reference>
<organism evidence="2 3">
    <name type="scientific">Olsenella absiana</name>
    <dbReference type="NCBI Taxonomy" id="3115222"/>
    <lineage>
        <taxon>Bacteria</taxon>
        <taxon>Bacillati</taxon>
        <taxon>Actinomycetota</taxon>
        <taxon>Coriobacteriia</taxon>
        <taxon>Coriobacteriales</taxon>
        <taxon>Atopobiaceae</taxon>
        <taxon>Olsenella</taxon>
    </lineage>
</organism>
<protein>
    <submittedName>
        <fullName evidence="2">DUF349 domain-containing protein</fullName>
    </submittedName>
</protein>
<feature type="coiled-coil region" evidence="1">
    <location>
        <begin position="404"/>
        <end position="471"/>
    </location>
</feature>
<sequence>MNWNTIPTFDDENAKVVRHDDTPFGAPLVEVLYGATDAEGNPVAPTEGSDEDGHGTWAALEVAGEYRLLSWRRPASEGGGTEFGFGMATDPRPVLEADIAKKEGLVERMQQLLDGGDYHGGGSVLRQTMDEWRATPNWHTPREDELWEEFQSRRKAFYDRRSSAREETAERKRALIGQAKSLADSTEWKATAERFHELMDQWKAAGSAGHEEDERLWEQYNSYQHAFYNHRSEHYQQMRAEHAANKKAKQALIAEAREVVQPTADWSPRQWKEANARMRDLMGAWKQVGPVDREDSDRLWNEFNGLRQKFFDAQHAHHEEVEAQQDANAAGKQELIETARRIAAAEDYSAEATQQMRDLDVRWKALGYAGSARNDALWDEFRTAKESFWDARRAHNDERHAQWLQKTQEALERKRGQIASLNDQIERLQSRIDHATVMVSESRLNEWAGWIDEKKERIAELERQVADIEQKLK</sequence>
<evidence type="ECO:0000313" key="2">
    <source>
        <dbReference type="EMBL" id="MEE6146384.1"/>
    </source>
</evidence>
<proteinExistence type="predicted"/>